<comment type="caution">
    <text evidence="2">The sequence shown here is derived from an EMBL/GenBank/DDBJ whole genome shotgun (WGS) entry which is preliminary data.</text>
</comment>
<protein>
    <submittedName>
        <fullName evidence="2">Uncharacterized protein</fullName>
    </submittedName>
</protein>
<evidence type="ECO:0000313" key="2">
    <source>
        <dbReference type="EMBL" id="MFB9776145.1"/>
    </source>
</evidence>
<proteinExistence type="predicted"/>
<gene>
    <name evidence="2" type="ORF">ACFFN1_06980</name>
</gene>
<reference evidence="2 3" key="1">
    <citation type="submission" date="2024-09" db="EMBL/GenBank/DDBJ databases">
        <authorList>
            <person name="Sun Q."/>
            <person name="Mori K."/>
        </authorList>
    </citation>
    <scope>NUCLEOTIDE SEQUENCE [LARGE SCALE GENOMIC DNA]</scope>
    <source>
        <strain evidence="2 3">JCM 11683</strain>
    </source>
</reference>
<dbReference type="Proteomes" id="UP001589707">
    <property type="component" value="Unassembled WGS sequence"/>
</dbReference>
<keyword evidence="3" id="KW-1185">Reference proteome</keyword>
<name>A0ABV5X118_9MICO</name>
<feature type="region of interest" description="Disordered" evidence="1">
    <location>
        <begin position="99"/>
        <end position="157"/>
    </location>
</feature>
<evidence type="ECO:0000256" key="1">
    <source>
        <dbReference type="SAM" id="MobiDB-lite"/>
    </source>
</evidence>
<dbReference type="EMBL" id="JBHMAU010000046">
    <property type="protein sequence ID" value="MFB9776145.1"/>
    <property type="molecule type" value="Genomic_DNA"/>
</dbReference>
<sequence>MARIRTVKPEFWDSPGIETIDPMWRLLYIAMWNWADDTGRGKAEARELMGFAFPRDEDMTLGEFRRGLGEVRRVFGVNFYRVDGRSYYSIPSWEKHQKIDKRSSSRWPAPEDGEPYDPTVKPQVRPPLGGHSEEPAENPPNPRRESGAGTGEQRNRGTGEQIFSSEVASDPDQQPRPDIEDLLDLLDHEIAANGNRPPKRNKTNHDAMRLLLDRDGYTHDQIAWIIRWCQQDNFWQANILSAAKLREKFAQLVAKSRTSHRSQKEDNNLAILHQFVNDDPPPYQELTS</sequence>
<evidence type="ECO:0000313" key="3">
    <source>
        <dbReference type="Proteomes" id="UP001589707"/>
    </source>
</evidence>
<accession>A0ABV5X118</accession>
<dbReference type="RefSeq" id="WP_376839869.1">
    <property type="nucleotide sequence ID" value="NZ_JBHMAU010000046.1"/>
</dbReference>
<organism evidence="2 3">
    <name type="scientific">Brevibacterium otitidis</name>
    <dbReference type="NCBI Taxonomy" id="53364"/>
    <lineage>
        <taxon>Bacteria</taxon>
        <taxon>Bacillati</taxon>
        <taxon>Actinomycetota</taxon>
        <taxon>Actinomycetes</taxon>
        <taxon>Micrococcales</taxon>
        <taxon>Brevibacteriaceae</taxon>
        <taxon>Brevibacterium</taxon>
    </lineage>
</organism>